<dbReference type="InterPro" id="IPR036291">
    <property type="entry name" value="NAD(P)-bd_dom_sf"/>
</dbReference>
<keyword evidence="4" id="KW-0862">Zinc</keyword>
<dbReference type="PANTHER" id="PTHR12298:SF4">
    <property type="entry name" value="PROGRAMMED CELL DEATH PROTEIN 2"/>
    <property type="match status" value="1"/>
</dbReference>
<gene>
    <name evidence="7" type="ORF">CTI12_AA110910</name>
</gene>
<evidence type="ECO:0000256" key="2">
    <source>
        <dbReference type="ARBA" id="ARBA00022723"/>
    </source>
</evidence>
<sequence length="588" mass="65780">MVLTYNATTEVTYGGYSDHMVANQHFIVVWPKNLPLDSGTPILCVGITVYSPMCYYGLDKPGMHVAVVGLGGLGHVAVMFLKALGIKVTVISSSPKKREEAISKFGVDSFFVSRDQAEMKEIVIRKALPILKEAIKGFANHDVFFGRCFKIADLGCSSGPNTLLSATNIIDIVHEECTQNNRKTPQFQVSLVDLIGNDFNTVFRLLPNFYAKLKEDKGKNFGPCFISAVPGSFYDRLFPDESFVEKAKHDWSLCRHLFPSKAGGTPAWLDPVNLPTGNSCLCDICGEPLRFLLQAYAPLSDKDSTFHRTLFVFMCTSMSCLLRDQHEQWKHHPEKGSRSIKVFRGQLPRNNQFYSSEAPKNDGSDKPLGTAASLCSWCGTWKGDKVCSNCKRARYCSKKHQAIHWSSAHKVQCRTIDTLQESSSRSTNSSEDILKAGSNVTWPEYEIINEDESEFDTEIPNSNAYGKALPTANEDEGDAKCWASFQKRIARAPDQVLRYSRDELAKPLWPMLSGQPSKADIPKCTSCGSPRAFEFQILPQLLYYFDVKNEYNSLDWATIVVYTCEASCDGSLAYQEEFAWVQLTSQSR</sequence>
<dbReference type="AlphaFoldDB" id="A0A2U1PV22"/>
<evidence type="ECO:0000259" key="6">
    <source>
        <dbReference type="PROSITE" id="PS50865"/>
    </source>
</evidence>
<proteinExistence type="inferred from homology"/>
<dbReference type="PANTHER" id="PTHR12298">
    <property type="entry name" value="PCDC2 PROGRAMMED CELL DEATH PROTEIN 2 -RELATED"/>
    <property type="match status" value="1"/>
</dbReference>
<dbReference type="GO" id="GO:0008270">
    <property type="term" value="F:zinc ion binding"/>
    <property type="evidence" value="ECO:0007669"/>
    <property type="project" value="UniProtKB-KW"/>
</dbReference>
<comment type="caution">
    <text evidence="7">The sequence shown here is derived from an EMBL/GenBank/DDBJ whole genome shotgun (WGS) entry which is preliminary data.</text>
</comment>
<evidence type="ECO:0000256" key="3">
    <source>
        <dbReference type="ARBA" id="ARBA00022771"/>
    </source>
</evidence>
<dbReference type="InterPro" id="IPR005299">
    <property type="entry name" value="MeTrfase_7"/>
</dbReference>
<feature type="domain" description="MYND-type" evidence="6">
    <location>
        <begin position="375"/>
        <end position="413"/>
    </location>
</feature>
<dbReference type="Gene3D" id="6.10.140.2220">
    <property type="match status" value="1"/>
</dbReference>
<dbReference type="Pfam" id="PF04194">
    <property type="entry name" value="PDCD2_C"/>
    <property type="match status" value="1"/>
</dbReference>
<evidence type="ECO:0000256" key="5">
    <source>
        <dbReference type="PROSITE-ProRule" id="PRU00134"/>
    </source>
</evidence>
<reference evidence="7 8" key="1">
    <citation type="journal article" date="2018" name="Mol. Plant">
        <title>The genome of Artemisia annua provides insight into the evolution of Asteraceae family and artemisinin biosynthesis.</title>
        <authorList>
            <person name="Shen Q."/>
            <person name="Zhang L."/>
            <person name="Liao Z."/>
            <person name="Wang S."/>
            <person name="Yan T."/>
            <person name="Shi P."/>
            <person name="Liu M."/>
            <person name="Fu X."/>
            <person name="Pan Q."/>
            <person name="Wang Y."/>
            <person name="Lv Z."/>
            <person name="Lu X."/>
            <person name="Zhang F."/>
            <person name="Jiang W."/>
            <person name="Ma Y."/>
            <person name="Chen M."/>
            <person name="Hao X."/>
            <person name="Li L."/>
            <person name="Tang Y."/>
            <person name="Lv G."/>
            <person name="Zhou Y."/>
            <person name="Sun X."/>
            <person name="Brodelius P.E."/>
            <person name="Rose J.K.C."/>
            <person name="Tang K."/>
        </authorList>
    </citation>
    <scope>NUCLEOTIDE SEQUENCE [LARGE SCALE GENOMIC DNA]</scope>
    <source>
        <strain evidence="8">cv. Huhao1</strain>
        <tissue evidence="7">Leaf</tissue>
    </source>
</reference>
<keyword evidence="3 5" id="KW-0863">Zinc-finger</keyword>
<dbReference type="SUPFAM" id="SSF53335">
    <property type="entry name" value="S-adenosyl-L-methionine-dependent methyltransferases"/>
    <property type="match status" value="1"/>
</dbReference>
<keyword evidence="2" id="KW-0479">Metal-binding</keyword>
<evidence type="ECO:0000313" key="8">
    <source>
        <dbReference type="Proteomes" id="UP000245207"/>
    </source>
</evidence>
<dbReference type="SUPFAM" id="SSF144232">
    <property type="entry name" value="HIT/MYND zinc finger-like"/>
    <property type="match status" value="1"/>
</dbReference>
<dbReference type="STRING" id="35608.A0A2U1PV22"/>
<dbReference type="SUPFAM" id="SSF51735">
    <property type="entry name" value="NAD(P)-binding Rossmann-fold domains"/>
    <property type="match status" value="1"/>
</dbReference>
<name>A0A2U1PV22_ARTAN</name>
<dbReference type="InterPro" id="IPR002893">
    <property type="entry name" value="Znf_MYND"/>
</dbReference>
<dbReference type="InterPro" id="IPR029063">
    <property type="entry name" value="SAM-dependent_MTases_sf"/>
</dbReference>
<accession>A0A2U1PV22</accession>
<dbReference type="Gene3D" id="3.40.50.150">
    <property type="entry name" value="Vaccinia Virus protein VP39"/>
    <property type="match status" value="1"/>
</dbReference>
<evidence type="ECO:0000256" key="4">
    <source>
        <dbReference type="ARBA" id="ARBA00022833"/>
    </source>
</evidence>
<dbReference type="Pfam" id="PF01753">
    <property type="entry name" value="zf-MYND"/>
    <property type="match status" value="1"/>
</dbReference>
<evidence type="ECO:0000313" key="7">
    <source>
        <dbReference type="EMBL" id="PWA89585.1"/>
    </source>
</evidence>
<protein>
    <recommendedName>
        <fullName evidence="6">MYND-type domain-containing protein</fullName>
    </recommendedName>
</protein>
<comment type="similarity">
    <text evidence="1">Belongs to the methyltransferase superfamily. Type-7 methyltransferase family.</text>
</comment>
<dbReference type="Proteomes" id="UP000245207">
    <property type="component" value="Unassembled WGS sequence"/>
</dbReference>
<dbReference type="PROSITE" id="PS50865">
    <property type="entry name" value="ZF_MYND_2"/>
    <property type="match status" value="1"/>
</dbReference>
<dbReference type="Pfam" id="PF03492">
    <property type="entry name" value="Methyltransf_7"/>
    <property type="match status" value="1"/>
</dbReference>
<dbReference type="Gene3D" id="3.90.180.10">
    <property type="entry name" value="Medium-chain alcohol dehydrogenases, catalytic domain"/>
    <property type="match status" value="1"/>
</dbReference>
<evidence type="ECO:0000256" key="1">
    <source>
        <dbReference type="ARBA" id="ARBA00007967"/>
    </source>
</evidence>
<organism evidence="7 8">
    <name type="scientific">Artemisia annua</name>
    <name type="common">Sweet wormwood</name>
    <dbReference type="NCBI Taxonomy" id="35608"/>
    <lineage>
        <taxon>Eukaryota</taxon>
        <taxon>Viridiplantae</taxon>
        <taxon>Streptophyta</taxon>
        <taxon>Embryophyta</taxon>
        <taxon>Tracheophyta</taxon>
        <taxon>Spermatophyta</taxon>
        <taxon>Magnoliopsida</taxon>
        <taxon>eudicotyledons</taxon>
        <taxon>Gunneridae</taxon>
        <taxon>Pentapetalae</taxon>
        <taxon>asterids</taxon>
        <taxon>campanulids</taxon>
        <taxon>Asterales</taxon>
        <taxon>Asteraceae</taxon>
        <taxon>Asteroideae</taxon>
        <taxon>Anthemideae</taxon>
        <taxon>Artemisiinae</taxon>
        <taxon>Artemisia</taxon>
    </lineage>
</organism>
<dbReference type="GO" id="GO:0005737">
    <property type="term" value="C:cytoplasm"/>
    <property type="evidence" value="ECO:0007669"/>
    <property type="project" value="InterPro"/>
</dbReference>
<keyword evidence="8" id="KW-1185">Reference proteome</keyword>
<dbReference type="PROSITE" id="PS01360">
    <property type="entry name" value="ZF_MYND_1"/>
    <property type="match status" value="1"/>
</dbReference>
<dbReference type="GO" id="GO:0008168">
    <property type="term" value="F:methyltransferase activity"/>
    <property type="evidence" value="ECO:0007669"/>
    <property type="project" value="InterPro"/>
</dbReference>
<dbReference type="Gene3D" id="3.40.50.720">
    <property type="entry name" value="NAD(P)-binding Rossmann-like Domain"/>
    <property type="match status" value="1"/>
</dbReference>
<dbReference type="InterPro" id="IPR007320">
    <property type="entry name" value="PDCD2_C"/>
</dbReference>
<dbReference type="OrthoDB" id="443682at2759"/>
<dbReference type="EMBL" id="PKPP01000705">
    <property type="protein sequence ID" value="PWA89585.1"/>
    <property type="molecule type" value="Genomic_DNA"/>
</dbReference>